<accession>A0A318HAC9</accession>
<organism evidence="2 3">
    <name type="scientific">Mycolicibacterium moriokaense</name>
    <dbReference type="NCBI Taxonomy" id="39691"/>
    <lineage>
        <taxon>Bacteria</taxon>
        <taxon>Bacillati</taxon>
        <taxon>Actinomycetota</taxon>
        <taxon>Actinomycetes</taxon>
        <taxon>Mycobacteriales</taxon>
        <taxon>Mycobacteriaceae</taxon>
        <taxon>Mycolicibacterium</taxon>
    </lineage>
</organism>
<dbReference type="GO" id="GO:0003824">
    <property type="term" value="F:catalytic activity"/>
    <property type="evidence" value="ECO:0007669"/>
    <property type="project" value="InterPro"/>
</dbReference>
<dbReference type="GO" id="GO:0030170">
    <property type="term" value="F:pyridoxal phosphate binding"/>
    <property type="evidence" value="ECO:0007669"/>
    <property type="project" value="InterPro"/>
</dbReference>
<dbReference type="InterPro" id="IPR011037">
    <property type="entry name" value="Pyrv_Knase-like_insert_dom_sf"/>
</dbReference>
<dbReference type="Pfam" id="PF03473">
    <property type="entry name" value="MOSC"/>
    <property type="match status" value="1"/>
</dbReference>
<dbReference type="AlphaFoldDB" id="A0A318HAC9"/>
<dbReference type="GO" id="GO:0030151">
    <property type="term" value="F:molybdenum ion binding"/>
    <property type="evidence" value="ECO:0007669"/>
    <property type="project" value="InterPro"/>
</dbReference>
<proteinExistence type="predicted"/>
<name>A0A318HAC9_9MYCO</name>
<feature type="domain" description="MOSC" evidence="1">
    <location>
        <begin position="1"/>
        <end position="95"/>
    </location>
</feature>
<dbReference type="EMBL" id="QJJU01000033">
    <property type="protein sequence ID" value="PXX00741.1"/>
    <property type="molecule type" value="Genomic_DNA"/>
</dbReference>
<comment type="caution">
    <text evidence="2">The sequence shown here is derived from an EMBL/GenBank/DDBJ whole genome shotgun (WGS) entry which is preliminary data.</text>
</comment>
<dbReference type="PROSITE" id="PS51340">
    <property type="entry name" value="MOSC"/>
    <property type="match status" value="1"/>
</dbReference>
<reference evidence="2 3" key="2">
    <citation type="submission" date="2018-06" db="EMBL/GenBank/DDBJ databases">
        <title>Sequencing of bacterial isolates from soil warming experiment in Harvard Forest, Massachusetts, USA.</title>
        <authorList>
            <person name="Deangelis K.PhD."/>
        </authorList>
    </citation>
    <scope>NUCLEOTIDE SEQUENCE [LARGE SCALE GENOMIC DNA]</scope>
    <source>
        <strain evidence="2 3">GAS496</strain>
    </source>
</reference>
<reference evidence="3" key="1">
    <citation type="submission" date="2018-05" db="EMBL/GenBank/DDBJ databases">
        <authorList>
            <person name="Deangelis K."/>
            <person name="Huntemann M."/>
            <person name="Clum A."/>
            <person name="Pillay M."/>
            <person name="Palaniappan K."/>
            <person name="Varghese N."/>
            <person name="Mikhailova N."/>
            <person name="Stamatis D."/>
            <person name="Reddy T."/>
            <person name="Daum C."/>
            <person name="Shapiro N."/>
            <person name="Ivanova N."/>
            <person name="Kyrpides N."/>
            <person name="Woyke T."/>
        </authorList>
    </citation>
    <scope>NUCLEOTIDE SEQUENCE [LARGE SCALE GENOMIC DNA]</scope>
    <source>
        <strain evidence="3">GAS496</strain>
    </source>
</reference>
<protein>
    <submittedName>
        <fullName evidence="2">MOSC domain-containing protein</fullName>
    </submittedName>
</protein>
<dbReference type="InterPro" id="IPR005302">
    <property type="entry name" value="MoCF_Sase_C"/>
</dbReference>
<sequence length="95" mass="10216">MNVLVDTTEPGFVENEWIGRRLAIGDEVRIAVAMPDPRCVMPSLAQGDLPRDPGILKGLGHNRIDVAGSLYPCAGIYTVVEATGTIRGNDRVTLI</sequence>
<evidence type="ECO:0000313" key="2">
    <source>
        <dbReference type="EMBL" id="PXX00741.1"/>
    </source>
</evidence>
<dbReference type="Proteomes" id="UP000247781">
    <property type="component" value="Unassembled WGS sequence"/>
</dbReference>
<evidence type="ECO:0000313" key="3">
    <source>
        <dbReference type="Proteomes" id="UP000247781"/>
    </source>
</evidence>
<evidence type="ECO:0000259" key="1">
    <source>
        <dbReference type="PROSITE" id="PS51340"/>
    </source>
</evidence>
<gene>
    <name evidence="2" type="ORF">C8E89_1332</name>
</gene>
<keyword evidence="3" id="KW-1185">Reference proteome</keyword>
<dbReference type="SUPFAM" id="SSF50800">
    <property type="entry name" value="PK beta-barrel domain-like"/>
    <property type="match status" value="1"/>
</dbReference>